<dbReference type="PANTHER" id="PTHR22838:SF0">
    <property type="entry name" value="WD REPEAT-CONTAINING PROTEIN 26"/>
    <property type="match status" value="1"/>
</dbReference>
<dbReference type="InterPro" id="IPR015943">
    <property type="entry name" value="WD40/YVTN_repeat-like_dom_sf"/>
</dbReference>
<feature type="repeat" description="WD" evidence="3">
    <location>
        <begin position="11"/>
        <end position="52"/>
    </location>
</feature>
<keyword evidence="1 3" id="KW-0853">WD repeat</keyword>
<dbReference type="InterPro" id="IPR024977">
    <property type="entry name" value="Apc4-like_WD40_dom"/>
</dbReference>
<feature type="repeat" description="WD" evidence="3">
    <location>
        <begin position="265"/>
        <end position="306"/>
    </location>
</feature>
<gene>
    <name evidence="5" type="ORF">M3P09_01415</name>
</gene>
<dbReference type="RefSeq" id="WP_249971756.1">
    <property type="nucleotide sequence ID" value="NZ_JAMFLZ010000001.1"/>
</dbReference>
<dbReference type="EMBL" id="JAMFLZ010000001">
    <property type="protein sequence ID" value="MCL6293630.1"/>
    <property type="molecule type" value="Genomic_DNA"/>
</dbReference>
<dbReference type="InterPro" id="IPR001680">
    <property type="entry name" value="WD40_rpt"/>
</dbReference>
<proteinExistence type="predicted"/>
<dbReference type="SUPFAM" id="SSF50978">
    <property type="entry name" value="WD40 repeat-like"/>
    <property type="match status" value="1"/>
</dbReference>
<dbReference type="InterPro" id="IPR036322">
    <property type="entry name" value="WD40_repeat_dom_sf"/>
</dbReference>
<dbReference type="Pfam" id="PF12894">
    <property type="entry name" value="ANAPC4_WD40"/>
    <property type="match status" value="1"/>
</dbReference>
<evidence type="ECO:0000256" key="3">
    <source>
        <dbReference type="PROSITE-ProRule" id="PRU00221"/>
    </source>
</evidence>
<reference evidence="5" key="1">
    <citation type="submission" date="2022-05" db="EMBL/GenBank/DDBJ databases">
        <authorList>
            <person name="Park J.-S."/>
        </authorList>
    </citation>
    <scope>NUCLEOTIDE SEQUENCE</scope>
    <source>
        <strain evidence="5">2012CJ34-3</strain>
    </source>
</reference>
<evidence type="ECO:0000256" key="1">
    <source>
        <dbReference type="ARBA" id="ARBA00022574"/>
    </source>
</evidence>
<dbReference type="PANTHER" id="PTHR22838">
    <property type="entry name" value="WD REPEAT PROTEIN 26-RELATED"/>
    <property type="match status" value="1"/>
</dbReference>
<name>A0ABT0Q9K0_9FLAO</name>
<sequence length="308" mass="35355">MFLVFNVFCQQNEYNKTVWTVAWSPNGKYIASGGNQDELKLFDGNTYKLIKTYPVKDVQLSRLKWHPTKNKLAVITQGRTFKAKILDLDNDSWTSLRGLKNSFRALGWNYTGELLAVSELESFVSIYNIDGTRVSRFRADKKGAAGLDWHPKNNTLVTVGTKVGVFNHLGDTLKIFETRKKEPFLLCVEWHRSGKFFAVGDYGDLEKAKNKLVQFWNIEGEKIKEIKGSIAEYRNLRWNKKGTKLATASDALRIWSKKGKLLFESKSTNDYLWGIDWSPDGKYIITSSRKGVITIWNEKANKIAELEY</sequence>
<dbReference type="InterPro" id="IPR051350">
    <property type="entry name" value="WD_repeat-ST_regulator"/>
</dbReference>
<feature type="domain" description="Anaphase-promoting complex subunit 4-like WD40" evidence="4">
    <location>
        <begin position="6"/>
        <end position="66"/>
    </location>
</feature>
<keyword evidence="6" id="KW-1185">Reference proteome</keyword>
<evidence type="ECO:0000259" key="4">
    <source>
        <dbReference type="Pfam" id="PF12894"/>
    </source>
</evidence>
<accession>A0ABT0Q9K0</accession>
<dbReference type="Pfam" id="PF00400">
    <property type="entry name" value="WD40"/>
    <property type="match status" value="1"/>
</dbReference>
<dbReference type="Proteomes" id="UP001165381">
    <property type="component" value="Unassembled WGS sequence"/>
</dbReference>
<evidence type="ECO:0000313" key="6">
    <source>
        <dbReference type="Proteomes" id="UP001165381"/>
    </source>
</evidence>
<evidence type="ECO:0000256" key="2">
    <source>
        <dbReference type="ARBA" id="ARBA00022737"/>
    </source>
</evidence>
<organism evidence="5 6">
    <name type="scientific">Jejuia spongiicola</name>
    <dbReference type="NCBI Taxonomy" id="2942207"/>
    <lineage>
        <taxon>Bacteria</taxon>
        <taxon>Pseudomonadati</taxon>
        <taxon>Bacteroidota</taxon>
        <taxon>Flavobacteriia</taxon>
        <taxon>Flavobacteriales</taxon>
        <taxon>Flavobacteriaceae</taxon>
        <taxon>Jejuia</taxon>
    </lineage>
</organism>
<protein>
    <submittedName>
        <fullName evidence="5">WD40 repeat domain-containing protein</fullName>
    </submittedName>
</protein>
<evidence type="ECO:0000313" key="5">
    <source>
        <dbReference type="EMBL" id="MCL6293630.1"/>
    </source>
</evidence>
<keyword evidence="2" id="KW-0677">Repeat</keyword>
<dbReference type="Gene3D" id="2.130.10.10">
    <property type="entry name" value="YVTN repeat-like/Quinoprotein amine dehydrogenase"/>
    <property type="match status" value="2"/>
</dbReference>
<dbReference type="PROSITE" id="PS50082">
    <property type="entry name" value="WD_REPEATS_2"/>
    <property type="match status" value="2"/>
</dbReference>
<dbReference type="SMART" id="SM00320">
    <property type="entry name" value="WD40"/>
    <property type="match status" value="7"/>
</dbReference>
<comment type="caution">
    <text evidence="5">The sequence shown here is derived from an EMBL/GenBank/DDBJ whole genome shotgun (WGS) entry which is preliminary data.</text>
</comment>